<accession>A6L8A4</accession>
<evidence type="ECO:0000313" key="2">
    <source>
        <dbReference type="EMBL" id="ABR43352.1"/>
    </source>
</evidence>
<dbReference type="PaxDb" id="435591-BDI_0123"/>
<keyword evidence="3" id="KW-1185">Reference proteome</keyword>
<dbReference type="SUPFAM" id="SSF56784">
    <property type="entry name" value="HAD-like"/>
    <property type="match status" value="1"/>
</dbReference>
<dbReference type="KEGG" id="pdi:BDI_0123"/>
<dbReference type="HOGENOM" id="CLU_124949_0_0_10"/>
<dbReference type="InterPro" id="IPR023214">
    <property type="entry name" value="HAD_sf"/>
</dbReference>
<dbReference type="Proteomes" id="UP000000566">
    <property type="component" value="Chromosome"/>
</dbReference>
<evidence type="ECO:0000313" key="1">
    <source>
        <dbReference type="EMBL" id="ABR41918.1"/>
    </source>
</evidence>
<name>A6L8A4_PARD8</name>
<dbReference type="STRING" id="435591.BDI_0123"/>
<protein>
    <recommendedName>
        <fullName evidence="4">Hydrolase</fullName>
    </recommendedName>
</protein>
<dbReference type="EMBL" id="CP000140">
    <property type="protein sequence ID" value="ABR41918.1"/>
    <property type="molecule type" value="Genomic_DNA"/>
</dbReference>
<evidence type="ECO:0008006" key="4">
    <source>
        <dbReference type="Google" id="ProtNLM"/>
    </source>
</evidence>
<proteinExistence type="predicted"/>
<dbReference type="InterPro" id="IPR036412">
    <property type="entry name" value="HAD-like_sf"/>
</dbReference>
<sequence length="147" mass="17435">MRIKEMIIAVDFDGTIVEHKYPAIGRELPFAIETLRKLQSDRHKLILWTVREGGLLEEALSFCRERGLEFYAVNRDYPEEERDRNNHFSRKLKADVFIDDRNLGGLPDWGTIYEMVTKGLSYEDLTRKYESEYEPEKPKGFLSRLFR</sequence>
<evidence type="ECO:0000313" key="3">
    <source>
        <dbReference type="Proteomes" id="UP000000566"/>
    </source>
</evidence>
<dbReference type="eggNOG" id="COG0647">
    <property type="taxonomic scope" value="Bacteria"/>
</dbReference>
<dbReference type="NCBIfam" id="NF046079">
    <property type="entry name" value="HAD_phos_BT0820"/>
    <property type="match status" value="1"/>
</dbReference>
<dbReference type="InterPro" id="IPR016769">
    <property type="entry name" value="Phage_SP01_Orf1"/>
</dbReference>
<dbReference type="PIRSF" id="PIRSF020079">
    <property type="entry name" value="UCP020079"/>
    <property type="match status" value="1"/>
</dbReference>
<dbReference type="KEGG" id="pdi:BDI_1597"/>
<dbReference type="Gene3D" id="3.40.50.1000">
    <property type="entry name" value="HAD superfamily/HAD-like"/>
    <property type="match status" value="1"/>
</dbReference>
<dbReference type="EMBL" id="CP000140">
    <property type="protein sequence ID" value="ABR43352.1"/>
    <property type="molecule type" value="Genomic_DNA"/>
</dbReference>
<reference evidence="1 3" key="1">
    <citation type="journal article" date="2007" name="PLoS Biol.">
        <title>Evolution of symbiotic bacteria in the distal human intestine.</title>
        <authorList>
            <person name="Xu J."/>
            <person name="Mahowald M.A."/>
            <person name="Ley R.E."/>
            <person name="Lozupone C.A."/>
            <person name="Hamady M."/>
            <person name="Martens E.C."/>
            <person name="Henrissat B."/>
            <person name="Coutinho P.M."/>
            <person name="Minx P."/>
            <person name="Latreille P."/>
            <person name="Cordum H."/>
            <person name="Van Brunt A."/>
            <person name="Kim K."/>
            <person name="Fulton R.S."/>
            <person name="Fulton L.A."/>
            <person name="Clifton S.W."/>
            <person name="Wilson R.K."/>
            <person name="Knight R.D."/>
            <person name="Gordon J.I."/>
        </authorList>
    </citation>
    <scope>NUCLEOTIDE SEQUENCE [LARGE SCALE GENOMIC DNA]</scope>
    <source>
        <strain evidence="1">ATCC 8503</strain>
        <strain evidence="3">ATCC 8503 / DSM 20701 / CIP 104284 / JCM 5825 / NCTC 11152</strain>
    </source>
</reference>
<dbReference type="AlphaFoldDB" id="A6L8A4"/>
<gene>
    <name evidence="1" type="ordered locus">BDI_0123</name>
    <name evidence="2" type="ordered locus">BDI_1597</name>
</gene>
<organism evidence="1 3">
    <name type="scientific">Parabacteroides distasonis (strain ATCC 8503 / DSM 20701 / CIP 104284 / JCM 5825 / NCTC 11152)</name>
    <dbReference type="NCBI Taxonomy" id="435591"/>
    <lineage>
        <taxon>Bacteria</taxon>
        <taxon>Pseudomonadati</taxon>
        <taxon>Bacteroidota</taxon>
        <taxon>Bacteroidia</taxon>
        <taxon>Bacteroidales</taxon>
        <taxon>Tannerellaceae</taxon>
        <taxon>Parabacteroides</taxon>
    </lineage>
</organism>